<dbReference type="InterPro" id="IPR000608">
    <property type="entry name" value="UBC"/>
</dbReference>
<dbReference type="Pfam" id="PF00179">
    <property type="entry name" value="UQ_con"/>
    <property type="match status" value="1"/>
</dbReference>
<dbReference type="PROSITE" id="PS00183">
    <property type="entry name" value="UBC_1"/>
    <property type="match status" value="1"/>
</dbReference>
<evidence type="ECO:0000259" key="5">
    <source>
        <dbReference type="PROSITE" id="PS50127"/>
    </source>
</evidence>
<keyword evidence="2 4" id="KW-0833">Ubl conjugation pathway</keyword>
<proteinExistence type="inferred from homology"/>
<feature type="active site" description="Glycyl thioester intermediate" evidence="3">
    <location>
        <position position="92"/>
    </location>
</feature>
<protein>
    <recommendedName>
        <fullName evidence="5">UBC core domain-containing protein</fullName>
    </recommendedName>
</protein>
<accession>A0ABP0GTP4</accession>
<dbReference type="SMART" id="SM00212">
    <property type="entry name" value="UBCc"/>
    <property type="match status" value="1"/>
</dbReference>
<feature type="domain" description="UBC core" evidence="5">
    <location>
        <begin position="7"/>
        <end position="167"/>
    </location>
</feature>
<name>A0ABP0GTP4_CLALP</name>
<organism evidence="6 7">
    <name type="scientific">Clavelina lepadiformis</name>
    <name type="common">Light-bulb sea squirt</name>
    <name type="synonym">Ascidia lepadiformis</name>
    <dbReference type="NCBI Taxonomy" id="159417"/>
    <lineage>
        <taxon>Eukaryota</taxon>
        <taxon>Metazoa</taxon>
        <taxon>Chordata</taxon>
        <taxon>Tunicata</taxon>
        <taxon>Ascidiacea</taxon>
        <taxon>Aplousobranchia</taxon>
        <taxon>Clavelinidae</taxon>
        <taxon>Clavelina</taxon>
    </lineage>
</organism>
<reference evidence="6 7" key="1">
    <citation type="submission" date="2024-02" db="EMBL/GenBank/DDBJ databases">
        <authorList>
            <person name="Daric V."/>
            <person name="Darras S."/>
        </authorList>
    </citation>
    <scope>NUCLEOTIDE SEQUENCE [LARGE SCALE GENOMIC DNA]</scope>
</reference>
<dbReference type="Gene3D" id="3.10.110.10">
    <property type="entry name" value="Ubiquitin Conjugating Enzyme"/>
    <property type="match status" value="1"/>
</dbReference>
<evidence type="ECO:0000313" key="6">
    <source>
        <dbReference type="EMBL" id="CAK8695042.1"/>
    </source>
</evidence>
<dbReference type="InterPro" id="IPR050113">
    <property type="entry name" value="Ub_conjugating_enzyme"/>
</dbReference>
<evidence type="ECO:0000256" key="2">
    <source>
        <dbReference type="ARBA" id="ARBA00022786"/>
    </source>
</evidence>
<evidence type="ECO:0000313" key="7">
    <source>
        <dbReference type="Proteomes" id="UP001642483"/>
    </source>
</evidence>
<keyword evidence="7" id="KW-1185">Reference proteome</keyword>
<dbReference type="InterPro" id="IPR023313">
    <property type="entry name" value="UBQ-conjugating_AS"/>
</dbReference>
<evidence type="ECO:0000256" key="4">
    <source>
        <dbReference type="RuleBase" id="RU362109"/>
    </source>
</evidence>
<evidence type="ECO:0000256" key="3">
    <source>
        <dbReference type="PROSITE-ProRule" id="PRU10133"/>
    </source>
</evidence>
<dbReference type="CDD" id="cd23803">
    <property type="entry name" value="UBCc_UBE2R"/>
    <property type="match status" value="1"/>
</dbReference>
<dbReference type="PANTHER" id="PTHR24067">
    <property type="entry name" value="UBIQUITIN-CONJUGATING ENZYME E2"/>
    <property type="match status" value="1"/>
</dbReference>
<comment type="similarity">
    <text evidence="4">Belongs to the ubiquitin-conjugating enzyme family.</text>
</comment>
<dbReference type="EMBL" id="CAWYQH010000141">
    <property type="protein sequence ID" value="CAK8695042.1"/>
    <property type="molecule type" value="Genomic_DNA"/>
</dbReference>
<dbReference type="SUPFAM" id="SSF54495">
    <property type="entry name" value="UBC-like"/>
    <property type="match status" value="1"/>
</dbReference>
<keyword evidence="4" id="KW-0547">Nucleotide-binding</keyword>
<dbReference type="PROSITE" id="PS50127">
    <property type="entry name" value="UBC_2"/>
    <property type="match status" value="1"/>
</dbReference>
<comment type="caution">
    <text evidence="6">The sequence shown here is derived from an EMBL/GenBank/DDBJ whole genome shotgun (WGS) entry which is preliminary data.</text>
</comment>
<keyword evidence="1" id="KW-0808">Transferase</keyword>
<dbReference type="Proteomes" id="UP001642483">
    <property type="component" value="Unassembled WGS sequence"/>
</dbReference>
<gene>
    <name evidence="6" type="ORF">CVLEPA_LOCUS28340</name>
</gene>
<evidence type="ECO:0000256" key="1">
    <source>
        <dbReference type="ARBA" id="ARBA00022679"/>
    </source>
</evidence>
<dbReference type="InterPro" id="IPR016135">
    <property type="entry name" value="UBQ-conjugating_enzyme/RWD"/>
</dbReference>
<sequence>MALPMASSAKALAKELRGLREEPVEGFKIGLVDESNLYDWQVAIFGPPGTLYEGGYFKAHIRFPGDYPYSPPSFRFLCHLWHPNVYENGEVCISILHSPINDQQGGELPQERWNPTQTVRSVLMSVISLLNEPNTNSPANVDASVMFREWRERKNKRYEEYVKQQVQDSQKEAAKDGVIVPVTVEDYCVKTKAEPSESSIDISEFYEDEDMDFCGEDDD</sequence>
<keyword evidence="4" id="KW-0067">ATP-binding</keyword>